<evidence type="ECO:0000256" key="1">
    <source>
        <dbReference type="SAM" id="MobiDB-lite"/>
    </source>
</evidence>
<dbReference type="Gene3D" id="3.30.450.40">
    <property type="match status" value="1"/>
</dbReference>
<organism evidence="3 4">
    <name type="scientific">Streptomyces albus (strain ATCC 21838 / DSM 41398 / FERM P-419 / JCM 4703 / NBRC 107858)</name>
    <dbReference type="NCBI Taxonomy" id="1081613"/>
    <lineage>
        <taxon>Bacteria</taxon>
        <taxon>Bacillati</taxon>
        <taxon>Actinomycetota</taxon>
        <taxon>Actinomycetes</taxon>
        <taxon>Kitasatosporales</taxon>
        <taxon>Streptomycetaceae</taxon>
        <taxon>Streptomyces</taxon>
    </lineage>
</organism>
<dbReference type="PANTHER" id="PTHR43102:SF2">
    <property type="entry name" value="GAF DOMAIN-CONTAINING PROTEIN"/>
    <property type="match status" value="1"/>
</dbReference>
<evidence type="ECO:0000313" key="4">
    <source>
        <dbReference type="Proteomes" id="UP000031523"/>
    </source>
</evidence>
<reference evidence="3 4" key="1">
    <citation type="submission" date="2015-01" db="EMBL/GenBank/DDBJ databases">
        <title>Enhanced salinomycin production by adjusting the supply of polyketide extender units in Streptomyce albus DSM 41398.</title>
        <authorList>
            <person name="Lu C."/>
        </authorList>
    </citation>
    <scope>NUCLEOTIDE SEQUENCE [LARGE SCALE GENOMIC DNA]</scope>
    <source>
        <strain evidence="4">ATCC 21838 / DSM 41398 / FERM P-419 / JCM 4703 / NBRC 107858</strain>
    </source>
</reference>
<dbReference type="Pfam" id="PF01590">
    <property type="entry name" value="GAF"/>
    <property type="match status" value="1"/>
</dbReference>
<accession>A0A0B5F095</accession>
<dbReference type="Proteomes" id="UP000031523">
    <property type="component" value="Chromosome"/>
</dbReference>
<sequence>MTYPYNGLHPAQADPSTGPLPRRTKPQTAHGLVVPGGAAVPGPQPQPHQDAELALRYELLEHLGISTSGSPEFDELARALCERTGFLYGFVNVFLEQQTLIGLHQPPANSGHVTIGRTMSRDHGWCPHVVTRRKAFPLHDVHASPRFSANPVVYQVRIRSYFGAPLIHVSGVVLGTVGVIDPEPRPLDQARKLRDLVIAGAHQAMPLLTR</sequence>
<dbReference type="KEGG" id="sals:SLNWT_7123"/>
<protein>
    <recommendedName>
        <fullName evidence="2">GAF domain-containing protein</fullName>
    </recommendedName>
</protein>
<gene>
    <name evidence="3" type="ORF">SLNWT_7123</name>
</gene>
<dbReference type="PANTHER" id="PTHR43102">
    <property type="entry name" value="SLR1143 PROTEIN"/>
    <property type="match status" value="1"/>
</dbReference>
<dbReference type="EMBL" id="CP010519">
    <property type="protein sequence ID" value="AJE87499.1"/>
    <property type="molecule type" value="Genomic_DNA"/>
</dbReference>
<feature type="region of interest" description="Disordered" evidence="1">
    <location>
        <begin position="1"/>
        <end position="48"/>
    </location>
</feature>
<evidence type="ECO:0000313" key="3">
    <source>
        <dbReference type="EMBL" id="AJE87499.1"/>
    </source>
</evidence>
<keyword evidence="4" id="KW-1185">Reference proteome</keyword>
<proteinExistence type="predicted"/>
<evidence type="ECO:0000259" key="2">
    <source>
        <dbReference type="Pfam" id="PF01590"/>
    </source>
</evidence>
<feature type="domain" description="GAF" evidence="2">
    <location>
        <begin position="73"/>
        <end position="189"/>
    </location>
</feature>
<dbReference type="InterPro" id="IPR029016">
    <property type="entry name" value="GAF-like_dom_sf"/>
</dbReference>
<name>A0A0B5F095_STRA4</name>
<dbReference type="InterPro" id="IPR003018">
    <property type="entry name" value="GAF"/>
</dbReference>
<dbReference type="SUPFAM" id="SSF55781">
    <property type="entry name" value="GAF domain-like"/>
    <property type="match status" value="1"/>
</dbReference>
<dbReference type="AlphaFoldDB" id="A0A0B5F095"/>